<protein>
    <submittedName>
        <fullName evidence="1">Uncharacterized protein</fullName>
    </submittedName>
</protein>
<keyword evidence="2" id="KW-1185">Reference proteome</keyword>
<reference evidence="1 2" key="1">
    <citation type="journal article" date="2021" name="J. Hered.">
        <title>A chromosome-level genome assembly of the parasitoid wasp, Cotesia glomerata (Hymenoptera: Braconidae).</title>
        <authorList>
            <person name="Pinto B.J."/>
            <person name="Weis J.J."/>
            <person name="Gamble T."/>
            <person name="Ode P.J."/>
            <person name="Paul R."/>
            <person name="Zaspel J.M."/>
        </authorList>
    </citation>
    <scope>NUCLEOTIDE SEQUENCE [LARGE SCALE GENOMIC DNA]</scope>
    <source>
        <strain evidence="1">CgM1</strain>
    </source>
</reference>
<dbReference type="EMBL" id="JAHXZJ010001492">
    <property type="protein sequence ID" value="KAH0552785.1"/>
    <property type="molecule type" value="Genomic_DNA"/>
</dbReference>
<dbReference type="Proteomes" id="UP000826195">
    <property type="component" value="Unassembled WGS sequence"/>
</dbReference>
<proteinExistence type="predicted"/>
<accession>A0AAV7IKV1</accession>
<evidence type="ECO:0000313" key="1">
    <source>
        <dbReference type="EMBL" id="KAH0552785.1"/>
    </source>
</evidence>
<dbReference type="AlphaFoldDB" id="A0AAV7IKV1"/>
<gene>
    <name evidence="1" type="ORF">KQX54_015246</name>
</gene>
<sequence>MQMSKGSSLPAPAKEGACGMPSTRICWPASLEVILAAAAAVTGSKVVKYTSYRVMLIKMSVLDSSSQSELERLLTRIII</sequence>
<name>A0AAV7IKV1_COTGL</name>
<comment type="caution">
    <text evidence="1">The sequence shown here is derived from an EMBL/GenBank/DDBJ whole genome shotgun (WGS) entry which is preliminary data.</text>
</comment>
<organism evidence="1 2">
    <name type="scientific">Cotesia glomerata</name>
    <name type="common">Lepidopteran parasitic wasp</name>
    <name type="synonym">Apanteles glomeratus</name>
    <dbReference type="NCBI Taxonomy" id="32391"/>
    <lineage>
        <taxon>Eukaryota</taxon>
        <taxon>Metazoa</taxon>
        <taxon>Ecdysozoa</taxon>
        <taxon>Arthropoda</taxon>
        <taxon>Hexapoda</taxon>
        <taxon>Insecta</taxon>
        <taxon>Pterygota</taxon>
        <taxon>Neoptera</taxon>
        <taxon>Endopterygota</taxon>
        <taxon>Hymenoptera</taxon>
        <taxon>Apocrita</taxon>
        <taxon>Ichneumonoidea</taxon>
        <taxon>Braconidae</taxon>
        <taxon>Microgastrinae</taxon>
        <taxon>Cotesia</taxon>
    </lineage>
</organism>
<evidence type="ECO:0000313" key="2">
    <source>
        <dbReference type="Proteomes" id="UP000826195"/>
    </source>
</evidence>